<evidence type="ECO:0000259" key="1">
    <source>
        <dbReference type="Pfam" id="PF00248"/>
    </source>
</evidence>
<evidence type="ECO:0000313" key="2">
    <source>
        <dbReference type="EMBL" id="MFC5519276.1"/>
    </source>
</evidence>
<gene>
    <name evidence="2" type="ORF">ACFPP9_26160</name>
</gene>
<dbReference type="PANTHER" id="PTHR42686">
    <property type="entry name" value="GH17980P-RELATED"/>
    <property type="match status" value="1"/>
</dbReference>
<reference evidence="3" key="1">
    <citation type="journal article" date="2019" name="Int. J. Syst. Evol. Microbiol.">
        <title>The Global Catalogue of Microorganisms (GCM) 10K type strain sequencing project: providing services to taxonomists for standard genome sequencing and annotation.</title>
        <authorList>
            <consortium name="The Broad Institute Genomics Platform"/>
            <consortium name="The Broad Institute Genome Sequencing Center for Infectious Disease"/>
            <person name="Wu L."/>
            <person name="Ma J."/>
        </authorList>
    </citation>
    <scope>NUCLEOTIDE SEQUENCE [LARGE SCALE GENOMIC DNA]</scope>
    <source>
        <strain evidence="3">KACC 12633</strain>
    </source>
</reference>
<accession>A0ABW0Q307</accession>
<dbReference type="InterPro" id="IPR036812">
    <property type="entry name" value="NAD(P)_OxRdtase_dom_sf"/>
</dbReference>
<dbReference type="RefSeq" id="WP_266345938.1">
    <property type="nucleotide sequence ID" value="NZ_JAPKNH010000012.1"/>
</dbReference>
<organism evidence="2 3">
    <name type="scientific">Kaistia terrae</name>
    <dbReference type="NCBI Taxonomy" id="537017"/>
    <lineage>
        <taxon>Bacteria</taxon>
        <taxon>Pseudomonadati</taxon>
        <taxon>Pseudomonadota</taxon>
        <taxon>Alphaproteobacteria</taxon>
        <taxon>Hyphomicrobiales</taxon>
        <taxon>Kaistiaceae</taxon>
        <taxon>Kaistia</taxon>
    </lineage>
</organism>
<keyword evidence="3" id="KW-1185">Reference proteome</keyword>
<sequence length="353" mass="38751">MNPSQTRQLGKTDLQIPVFGVGTCPLGDLFEEIPEADASATLEAAWDGGIRLYDTAPWYGLGQGEHRTGRALYRRPREDFVLSTKVGRRLFRPHDRATFDGSKWKGGLAFDHVHDYSYDGILRSYEDSLQRLGINKVDVLYIHDLDSGYFPDEADLLARLRELENGGFRALEELKSSGEISAIGAGINERGMINRFLDRYPLDAFLVASRYTLLEQTIYADELLRAQREGAGIVIGGVFNSGILATGVSGNARYEYSTAPQAVLDRVGRLQAVAERHGVPLAAAALQFPFGFDGVASVLSGPSRAGEIIQNLKYLQHPIPDDFWLELRDEGLLDDTIPVPSAKLAVAAIPSAL</sequence>
<name>A0ABW0Q307_9HYPH</name>
<dbReference type="PANTHER" id="PTHR42686:SF1">
    <property type="entry name" value="GH17980P-RELATED"/>
    <property type="match status" value="1"/>
</dbReference>
<dbReference type="SUPFAM" id="SSF51430">
    <property type="entry name" value="NAD(P)-linked oxidoreductase"/>
    <property type="match status" value="1"/>
</dbReference>
<protein>
    <submittedName>
        <fullName evidence="2">Aldo/keto reductase</fullName>
    </submittedName>
</protein>
<dbReference type="EMBL" id="JBHSML010000033">
    <property type="protein sequence ID" value="MFC5519276.1"/>
    <property type="molecule type" value="Genomic_DNA"/>
</dbReference>
<dbReference type="Proteomes" id="UP001596150">
    <property type="component" value="Unassembled WGS sequence"/>
</dbReference>
<feature type="domain" description="NADP-dependent oxidoreductase" evidence="1">
    <location>
        <begin position="20"/>
        <end position="327"/>
    </location>
</feature>
<dbReference type="InterPro" id="IPR023210">
    <property type="entry name" value="NADP_OxRdtase_dom"/>
</dbReference>
<dbReference type="InterPro" id="IPR020471">
    <property type="entry name" value="AKR"/>
</dbReference>
<proteinExistence type="predicted"/>
<comment type="caution">
    <text evidence="2">The sequence shown here is derived from an EMBL/GenBank/DDBJ whole genome shotgun (WGS) entry which is preliminary data.</text>
</comment>
<evidence type="ECO:0000313" key="3">
    <source>
        <dbReference type="Proteomes" id="UP001596150"/>
    </source>
</evidence>
<dbReference type="Pfam" id="PF00248">
    <property type="entry name" value="Aldo_ket_red"/>
    <property type="match status" value="1"/>
</dbReference>
<dbReference type="Gene3D" id="3.20.20.100">
    <property type="entry name" value="NADP-dependent oxidoreductase domain"/>
    <property type="match status" value="1"/>
</dbReference>